<dbReference type="CDD" id="cd06171">
    <property type="entry name" value="Sigma70_r4"/>
    <property type="match status" value="1"/>
</dbReference>
<dbReference type="PANTHER" id="PTHR43133:SF46">
    <property type="entry name" value="RNA POLYMERASE SIGMA-70 FACTOR ECF SUBFAMILY"/>
    <property type="match status" value="1"/>
</dbReference>
<keyword evidence="2" id="KW-0805">Transcription regulation</keyword>
<keyword evidence="8" id="KW-1185">Reference proteome</keyword>
<name>A0ABT4UF50_9BACT</name>
<organism evidence="7 8">
    <name type="scientific">Polluticaenibacter yanchengensis</name>
    <dbReference type="NCBI Taxonomy" id="3014562"/>
    <lineage>
        <taxon>Bacteria</taxon>
        <taxon>Pseudomonadati</taxon>
        <taxon>Bacteroidota</taxon>
        <taxon>Chitinophagia</taxon>
        <taxon>Chitinophagales</taxon>
        <taxon>Chitinophagaceae</taxon>
        <taxon>Polluticaenibacter</taxon>
    </lineage>
</organism>
<dbReference type="InterPro" id="IPR013325">
    <property type="entry name" value="RNA_pol_sigma_r2"/>
</dbReference>
<protein>
    <submittedName>
        <fullName evidence="7">RNA polymerase sigma factor</fullName>
    </submittedName>
</protein>
<dbReference type="Pfam" id="PF04542">
    <property type="entry name" value="Sigma70_r2"/>
    <property type="match status" value="1"/>
</dbReference>
<gene>
    <name evidence="7" type="ORF">O3P16_01390</name>
</gene>
<dbReference type="SUPFAM" id="SSF88659">
    <property type="entry name" value="Sigma3 and sigma4 domains of RNA polymerase sigma factors"/>
    <property type="match status" value="1"/>
</dbReference>
<keyword evidence="3" id="KW-0731">Sigma factor</keyword>
<feature type="domain" description="RNA polymerase sigma factor 70 region 4 type 2" evidence="6">
    <location>
        <begin position="119"/>
        <end position="170"/>
    </location>
</feature>
<comment type="caution">
    <text evidence="7">The sequence shown here is derived from an EMBL/GenBank/DDBJ whole genome shotgun (WGS) entry which is preliminary data.</text>
</comment>
<comment type="similarity">
    <text evidence="1">Belongs to the sigma-70 factor family. ECF subfamily.</text>
</comment>
<dbReference type="InterPro" id="IPR013324">
    <property type="entry name" value="RNA_pol_sigma_r3/r4-like"/>
</dbReference>
<dbReference type="NCBIfam" id="TIGR02937">
    <property type="entry name" value="sigma70-ECF"/>
    <property type="match status" value="1"/>
</dbReference>
<reference evidence="7 8" key="1">
    <citation type="submission" date="2022-12" db="EMBL/GenBank/DDBJ databases">
        <title>Chitinophagaceae gen. sp. nov., a new member of the family Chitinophagaceae, isolated from soil in a chemical factory.</title>
        <authorList>
            <person name="Ke Z."/>
        </authorList>
    </citation>
    <scope>NUCLEOTIDE SEQUENCE [LARGE SCALE GENOMIC DNA]</scope>
    <source>
        <strain evidence="7 8">LY-5</strain>
    </source>
</reference>
<evidence type="ECO:0000256" key="3">
    <source>
        <dbReference type="ARBA" id="ARBA00023082"/>
    </source>
</evidence>
<evidence type="ECO:0000313" key="7">
    <source>
        <dbReference type="EMBL" id="MDA3613446.1"/>
    </source>
</evidence>
<evidence type="ECO:0000256" key="2">
    <source>
        <dbReference type="ARBA" id="ARBA00023015"/>
    </source>
</evidence>
<dbReference type="InterPro" id="IPR036388">
    <property type="entry name" value="WH-like_DNA-bd_sf"/>
</dbReference>
<dbReference type="RefSeq" id="WP_407029777.1">
    <property type="nucleotide sequence ID" value="NZ_JAQGEF010000001.1"/>
</dbReference>
<dbReference type="Proteomes" id="UP001210231">
    <property type="component" value="Unassembled WGS sequence"/>
</dbReference>
<keyword evidence="4" id="KW-0804">Transcription</keyword>
<evidence type="ECO:0000313" key="8">
    <source>
        <dbReference type="Proteomes" id="UP001210231"/>
    </source>
</evidence>
<accession>A0ABT4UF50</accession>
<dbReference type="InterPro" id="IPR007627">
    <property type="entry name" value="RNA_pol_sigma70_r2"/>
</dbReference>
<evidence type="ECO:0000256" key="4">
    <source>
        <dbReference type="ARBA" id="ARBA00023163"/>
    </source>
</evidence>
<evidence type="ECO:0000259" key="5">
    <source>
        <dbReference type="Pfam" id="PF04542"/>
    </source>
</evidence>
<dbReference type="InterPro" id="IPR014284">
    <property type="entry name" value="RNA_pol_sigma-70_dom"/>
</dbReference>
<evidence type="ECO:0000259" key="6">
    <source>
        <dbReference type="Pfam" id="PF08281"/>
    </source>
</evidence>
<proteinExistence type="inferred from homology"/>
<sequence>MKAQTDISISVINQAKNGDSVACGQLYHHFSKSMFSICMRMAGDRALAEDILHDAFITVFKNLPQLKQPEAVAGWIRRIVVNECIRQTSKQIKMYEWNSEAADIEDEKDTDWYKNISLARIHEAIKELPDGCRQVFVLYTMEGLTHKNISEAIGVSEGTSKSQYHRAKTLLKENIINYLKVANG</sequence>
<dbReference type="EMBL" id="JAQGEF010000001">
    <property type="protein sequence ID" value="MDA3613446.1"/>
    <property type="molecule type" value="Genomic_DNA"/>
</dbReference>
<dbReference type="InterPro" id="IPR013249">
    <property type="entry name" value="RNA_pol_sigma70_r4_t2"/>
</dbReference>
<dbReference type="InterPro" id="IPR039425">
    <property type="entry name" value="RNA_pol_sigma-70-like"/>
</dbReference>
<dbReference type="Pfam" id="PF08281">
    <property type="entry name" value="Sigma70_r4_2"/>
    <property type="match status" value="1"/>
</dbReference>
<dbReference type="Gene3D" id="1.10.10.10">
    <property type="entry name" value="Winged helix-like DNA-binding domain superfamily/Winged helix DNA-binding domain"/>
    <property type="match status" value="1"/>
</dbReference>
<dbReference type="SUPFAM" id="SSF88946">
    <property type="entry name" value="Sigma2 domain of RNA polymerase sigma factors"/>
    <property type="match status" value="1"/>
</dbReference>
<dbReference type="Gene3D" id="1.10.1740.10">
    <property type="match status" value="1"/>
</dbReference>
<evidence type="ECO:0000256" key="1">
    <source>
        <dbReference type="ARBA" id="ARBA00010641"/>
    </source>
</evidence>
<feature type="domain" description="RNA polymerase sigma-70 region 2" evidence="5">
    <location>
        <begin position="26"/>
        <end position="90"/>
    </location>
</feature>
<dbReference type="PANTHER" id="PTHR43133">
    <property type="entry name" value="RNA POLYMERASE ECF-TYPE SIGMA FACTO"/>
    <property type="match status" value="1"/>
</dbReference>